<feature type="binding site" evidence="5">
    <location>
        <position position="398"/>
    </location>
    <ligand>
        <name>substrate</name>
    </ligand>
</feature>
<feature type="binding site" evidence="5">
    <location>
        <position position="311"/>
    </location>
    <ligand>
        <name>substrate</name>
    </ligand>
</feature>
<dbReference type="EC" id="1.1.1.23" evidence="5"/>
<feature type="binding site" evidence="5">
    <location>
        <position position="344"/>
    </location>
    <ligand>
        <name>substrate</name>
    </ligand>
</feature>
<evidence type="ECO:0000256" key="5">
    <source>
        <dbReference type="HAMAP-Rule" id="MF_01024"/>
    </source>
</evidence>
<name>A0ABP3X3E8_9ALTE</name>
<dbReference type="PRINTS" id="PR00083">
    <property type="entry name" value="HOLDHDRGNASE"/>
</dbReference>
<protein>
    <recommendedName>
        <fullName evidence="5">Histidinol dehydrogenase</fullName>
        <shortName evidence="5">HDH</shortName>
        <ecNumber evidence="5">1.1.1.23</ecNumber>
    </recommendedName>
</protein>
<dbReference type="HAMAP" id="MF_01024">
    <property type="entry name" value="HisD"/>
    <property type="match status" value="1"/>
</dbReference>
<comment type="catalytic activity">
    <reaction evidence="5">
        <text>L-histidinol + 2 NAD(+) + H2O = L-histidine + 2 NADH + 3 H(+)</text>
        <dbReference type="Rhea" id="RHEA:20641"/>
        <dbReference type="ChEBI" id="CHEBI:15377"/>
        <dbReference type="ChEBI" id="CHEBI:15378"/>
        <dbReference type="ChEBI" id="CHEBI:57540"/>
        <dbReference type="ChEBI" id="CHEBI:57595"/>
        <dbReference type="ChEBI" id="CHEBI:57699"/>
        <dbReference type="ChEBI" id="CHEBI:57945"/>
        <dbReference type="EC" id="1.1.1.23"/>
    </reaction>
</comment>
<keyword evidence="2 5" id="KW-0479">Metal-binding</keyword>
<feature type="binding site" evidence="5">
    <location>
        <position position="243"/>
    </location>
    <ligand>
        <name>substrate</name>
    </ligand>
</feature>
<feature type="binding site" evidence="5">
    <location>
        <position position="172"/>
    </location>
    <ligand>
        <name>NAD(+)</name>
        <dbReference type="ChEBI" id="CHEBI:57540"/>
    </ligand>
</feature>
<evidence type="ECO:0000313" key="8">
    <source>
        <dbReference type="EMBL" id="GAA0860121.1"/>
    </source>
</evidence>
<keyword evidence="5" id="KW-0368">Histidine biosynthesis</keyword>
<feature type="binding site" evidence="5">
    <location>
        <position position="403"/>
    </location>
    <ligand>
        <name>substrate</name>
    </ligand>
</feature>
<dbReference type="InterPro" id="IPR001692">
    <property type="entry name" value="Histidinol_DH_CS"/>
</dbReference>
<dbReference type="PANTHER" id="PTHR21256:SF2">
    <property type="entry name" value="HISTIDINE BIOSYNTHESIS TRIFUNCTIONAL PROTEIN"/>
    <property type="match status" value="1"/>
</dbReference>
<feature type="binding site" evidence="5">
    <location>
        <position position="403"/>
    </location>
    <ligand>
        <name>Zn(2+)</name>
        <dbReference type="ChEBI" id="CHEBI:29105"/>
    </ligand>
</feature>
<evidence type="ECO:0000313" key="9">
    <source>
        <dbReference type="Proteomes" id="UP001500359"/>
    </source>
</evidence>
<keyword evidence="9" id="KW-1185">Reference proteome</keyword>
<dbReference type="Gene3D" id="1.20.5.1300">
    <property type="match status" value="1"/>
</dbReference>
<dbReference type="CDD" id="cd06572">
    <property type="entry name" value="Histidinol_dh"/>
    <property type="match status" value="1"/>
</dbReference>
<comment type="pathway">
    <text evidence="5">Amino-acid biosynthesis; L-histidine biosynthesis; L-histidine from 5-phospho-alpha-D-ribose 1-diphosphate: step 9/9.</text>
</comment>
<keyword evidence="5" id="KW-0028">Amino-acid biosynthesis</keyword>
<dbReference type="EMBL" id="BAAAFD010000018">
    <property type="protein sequence ID" value="GAA0860121.1"/>
    <property type="molecule type" value="Genomic_DNA"/>
</dbReference>
<dbReference type="Proteomes" id="UP001500359">
    <property type="component" value="Unassembled WGS sequence"/>
</dbReference>
<comment type="function">
    <text evidence="5">Catalyzes the sequential NAD-dependent oxidations of L-histidinol to L-histidinaldehyde and then to L-histidine.</text>
</comment>
<dbReference type="SUPFAM" id="SSF53720">
    <property type="entry name" value="ALDH-like"/>
    <property type="match status" value="1"/>
</dbReference>
<feature type="active site" description="Proton acceptor" evidence="5">
    <location>
        <position position="311"/>
    </location>
</feature>
<dbReference type="Pfam" id="PF00815">
    <property type="entry name" value="Histidinol_dh"/>
    <property type="match status" value="1"/>
</dbReference>
<comment type="caution">
    <text evidence="8">The sequence shown here is derived from an EMBL/GenBank/DDBJ whole genome shotgun (WGS) entry which is preliminary data.</text>
</comment>
<keyword evidence="3 5" id="KW-0862">Zinc</keyword>
<feature type="binding site" evidence="5">
    <location>
        <position position="243"/>
    </location>
    <ligand>
        <name>Zn(2+)</name>
        <dbReference type="ChEBI" id="CHEBI:29105"/>
    </ligand>
</feature>
<evidence type="ECO:0000256" key="6">
    <source>
        <dbReference type="PIRNR" id="PIRNR000099"/>
    </source>
</evidence>
<gene>
    <name evidence="5 8" type="primary">hisD</name>
    <name evidence="8" type="ORF">GCM10009114_36110</name>
</gene>
<comment type="similarity">
    <text evidence="1 5 6 7">Belongs to the histidinol dehydrogenase family.</text>
</comment>
<evidence type="ECO:0000256" key="4">
    <source>
        <dbReference type="ARBA" id="ARBA00023002"/>
    </source>
</evidence>
<dbReference type="Gene3D" id="3.40.50.1980">
    <property type="entry name" value="Nitrogenase molybdenum iron protein domain"/>
    <property type="match status" value="2"/>
</dbReference>
<evidence type="ECO:0000256" key="3">
    <source>
        <dbReference type="ARBA" id="ARBA00022833"/>
    </source>
</evidence>
<comment type="cofactor">
    <cofactor evidence="5">
        <name>Zn(2+)</name>
        <dbReference type="ChEBI" id="CHEBI:29105"/>
    </cofactor>
    <text evidence="5">Binds 1 zinc ion per subunit.</text>
</comment>
<feature type="binding site" evidence="5">
    <location>
        <position position="246"/>
    </location>
    <ligand>
        <name>substrate</name>
    </ligand>
</feature>
<feature type="active site" description="Proton acceptor" evidence="5">
    <location>
        <position position="310"/>
    </location>
</feature>
<dbReference type="PANTHER" id="PTHR21256">
    <property type="entry name" value="HISTIDINOL DEHYDROGENASE HDH"/>
    <property type="match status" value="1"/>
</dbReference>
<feature type="binding site" evidence="5">
    <location>
        <position position="195"/>
    </location>
    <ligand>
        <name>NAD(+)</name>
        <dbReference type="ChEBI" id="CHEBI:57540"/>
    </ligand>
</feature>
<dbReference type="InterPro" id="IPR016161">
    <property type="entry name" value="Ald_DH/histidinol_DH"/>
</dbReference>
<feature type="binding site" evidence="5">
    <location>
        <position position="221"/>
    </location>
    <ligand>
        <name>substrate</name>
    </ligand>
</feature>
<dbReference type="InterPro" id="IPR012131">
    <property type="entry name" value="Hstdl_DH"/>
</dbReference>
<sequence>MSRPAMTDNNTLSDIVSDILSQVKSRGDDAITELTERFDGVQLANLKLPQCALDTAQSEISDSVKSAIDMAYGNIKQFHQAQFPQDVRVETQPGVVCELKHAALDSVGLYIPGGSAPLPSTVLMLGATAQVAGCARKVLCTPPDKNGNIAAEIRYAATLCDINEIYLIGGAQAIAAMAFGTQSIPKVDKIFGPGNSFVTEAKQQVSTRADGAAIDMPAGPSEVLVIADAHANPAFVAADLLSQAEHGRDSQAILVSNSESLIQAVITQVDNQLSQLSRKDIAGDAMQNGRYILSKDLAQSIEVSNQYAPEHLIVQVENARDTLSDIKHAGSIFVGQWSPESAGDYASGTNHVLPTYGYARNYSSLGLADFMRRYTVQELSYQGLQNIGTAIMDLAQAEGLDAHRQAVAIRLEGRK</sequence>
<evidence type="ECO:0000256" key="2">
    <source>
        <dbReference type="ARBA" id="ARBA00022723"/>
    </source>
</evidence>
<evidence type="ECO:0000256" key="1">
    <source>
        <dbReference type="ARBA" id="ARBA00010178"/>
    </source>
</evidence>
<feature type="binding site" evidence="5">
    <location>
        <position position="344"/>
    </location>
    <ligand>
        <name>Zn(2+)</name>
        <dbReference type="ChEBI" id="CHEBI:29105"/>
    </ligand>
</feature>
<evidence type="ECO:0000256" key="7">
    <source>
        <dbReference type="RuleBase" id="RU004175"/>
    </source>
</evidence>
<feature type="binding site" evidence="5">
    <location>
        <position position="246"/>
    </location>
    <ligand>
        <name>Zn(2+)</name>
        <dbReference type="ChEBI" id="CHEBI:29105"/>
    </ligand>
</feature>
<proteinExistence type="inferred from homology"/>
<keyword evidence="5" id="KW-0520">NAD</keyword>
<dbReference type="InterPro" id="IPR022695">
    <property type="entry name" value="Histidinol_DH_monofunct"/>
</dbReference>
<reference evidence="9" key="1">
    <citation type="journal article" date="2019" name="Int. J. Syst. Evol. Microbiol.">
        <title>The Global Catalogue of Microorganisms (GCM) 10K type strain sequencing project: providing services to taxonomists for standard genome sequencing and annotation.</title>
        <authorList>
            <consortium name="The Broad Institute Genomics Platform"/>
            <consortium name="The Broad Institute Genome Sequencing Center for Infectious Disease"/>
            <person name="Wu L."/>
            <person name="Ma J."/>
        </authorList>
    </citation>
    <scope>NUCLEOTIDE SEQUENCE [LARGE SCALE GENOMIC DNA]</scope>
    <source>
        <strain evidence="9">JCM 15896</strain>
    </source>
</reference>
<organism evidence="8 9">
    <name type="scientific">Aliiglaciecola litoralis</name>
    <dbReference type="NCBI Taxonomy" id="582857"/>
    <lineage>
        <taxon>Bacteria</taxon>
        <taxon>Pseudomonadati</taxon>
        <taxon>Pseudomonadota</taxon>
        <taxon>Gammaproteobacteria</taxon>
        <taxon>Alteromonadales</taxon>
        <taxon>Alteromonadaceae</taxon>
        <taxon>Aliiglaciecola</taxon>
    </lineage>
</organism>
<feature type="binding site" evidence="5">
    <location>
        <position position="110"/>
    </location>
    <ligand>
        <name>NAD(+)</name>
        <dbReference type="ChEBI" id="CHEBI:57540"/>
    </ligand>
</feature>
<keyword evidence="4 5" id="KW-0560">Oxidoreductase</keyword>
<dbReference type="PROSITE" id="PS00611">
    <property type="entry name" value="HISOL_DEHYDROGENASE"/>
    <property type="match status" value="1"/>
</dbReference>
<accession>A0ABP3X3E8</accession>
<dbReference type="PIRSF" id="PIRSF000099">
    <property type="entry name" value="Histidinol_dh"/>
    <property type="match status" value="1"/>
</dbReference>
<dbReference type="NCBIfam" id="TIGR00069">
    <property type="entry name" value="hisD"/>
    <property type="match status" value="1"/>
</dbReference>